<dbReference type="InterPro" id="IPR033133">
    <property type="entry name" value="PUM-HD"/>
</dbReference>
<evidence type="ECO:0000313" key="7">
    <source>
        <dbReference type="WBParaSite" id="PSU_v2.g3571.t1"/>
    </source>
</evidence>
<evidence type="ECO:0000256" key="3">
    <source>
        <dbReference type="PROSITE-ProRule" id="PRU00317"/>
    </source>
</evidence>
<dbReference type="InterPro" id="IPR043140">
    <property type="entry name" value="Ribosomal_uS14_sf"/>
</dbReference>
<dbReference type="Gene3D" id="1.25.10.10">
    <property type="entry name" value="Leucine-rich Repeat Variant"/>
    <property type="match status" value="2"/>
</dbReference>
<name>A0A914YTU4_9BILA</name>
<dbReference type="InterPro" id="IPR016024">
    <property type="entry name" value="ARM-type_fold"/>
</dbReference>
<evidence type="ECO:0000256" key="1">
    <source>
        <dbReference type="ARBA" id="ARBA00022737"/>
    </source>
</evidence>
<dbReference type="GO" id="GO:0003729">
    <property type="term" value="F:mRNA binding"/>
    <property type="evidence" value="ECO:0007669"/>
    <property type="project" value="TreeGrafter"/>
</dbReference>
<proteinExistence type="predicted"/>
<evidence type="ECO:0000313" key="6">
    <source>
        <dbReference type="Proteomes" id="UP000887577"/>
    </source>
</evidence>
<evidence type="ECO:0000259" key="5">
    <source>
        <dbReference type="PROSITE" id="PS50303"/>
    </source>
</evidence>
<dbReference type="GO" id="GO:0005730">
    <property type="term" value="C:nucleolus"/>
    <property type="evidence" value="ECO:0007669"/>
    <property type="project" value="TreeGrafter"/>
</dbReference>
<dbReference type="AlphaFoldDB" id="A0A914YTU4"/>
<dbReference type="WBParaSite" id="PSU_v2.g3571.t1">
    <property type="protein sequence ID" value="PSU_v2.g3571.t1"/>
    <property type="gene ID" value="PSU_v2.g3571"/>
</dbReference>
<feature type="domain" description="PUM-HD" evidence="5">
    <location>
        <begin position="203"/>
        <end position="566"/>
    </location>
</feature>
<feature type="compositionally biased region" description="Basic and acidic residues" evidence="4">
    <location>
        <begin position="128"/>
        <end position="145"/>
    </location>
</feature>
<evidence type="ECO:0000256" key="4">
    <source>
        <dbReference type="SAM" id="MobiDB-lite"/>
    </source>
</evidence>
<dbReference type="PANTHER" id="PTHR13389">
    <property type="entry name" value="PUMILIO HOMOLOG 3"/>
    <property type="match status" value="1"/>
</dbReference>
<dbReference type="PROSITE" id="PS50302">
    <property type="entry name" value="PUM"/>
    <property type="match status" value="1"/>
</dbReference>
<dbReference type="InterPro" id="IPR001313">
    <property type="entry name" value="Pumilio_RNA-bd_rpt"/>
</dbReference>
<dbReference type="Pfam" id="PF08144">
    <property type="entry name" value="CPL"/>
    <property type="match status" value="1"/>
</dbReference>
<reference evidence="7" key="1">
    <citation type="submission" date="2022-11" db="UniProtKB">
        <authorList>
            <consortium name="WormBaseParasite"/>
        </authorList>
    </citation>
    <scope>IDENTIFICATION</scope>
</reference>
<dbReference type="InterPro" id="IPR040059">
    <property type="entry name" value="PUM3"/>
</dbReference>
<dbReference type="InterPro" id="IPR012959">
    <property type="entry name" value="CPL_dom"/>
</dbReference>
<dbReference type="SUPFAM" id="SSF48371">
    <property type="entry name" value="ARM repeat"/>
    <property type="match status" value="1"/>
</dbReference>
<dbReference type="GO" id="GO:0006417">
    <property type="term" value="P:regulation of translation"/>
    <property type="evidence" value="ECO:0007669"/>
    <property type="project" value="TreeGrafter"/>
</dbReference>
<dbReference type="Proteomes" id="UP000887577">
    <property type="component" value="Unplaced"/>
</dbReference>
<organism evidence="6 7">
    <name type="scientific">Panagrolaimus superbus</name>
    <dbReference type="NCBI Taxonomy" id="310955"/>
    <lineage>
        <taxon>Eukaryota</taxon>
        <taxon>Metazoa</taxon>
        <taxon>Ecdysozoa</taxon>
        <taxon>Nematoda</taxon>
        <taxon>Chromadorea</taxon>
        <taxon>Rhabditida</taxon>
        <taxon>Tylenchina</taxon>
        <taxon>Panagrolaimomorpha</taxon>
        <taxon>Panagrolaimoidea</taxon>
        <taxon>Panagrolaimidae</taxon>
        <taxon>Panagrolaimus</taxon>
    </lineage>
</organism>
<keyword evidence="6" id="KW-1185">Reference proteome</keyword>
<feature type="region of interest" description="Disordered" evidence="4">
    <location>
        <begin position="110"/>
        <end position="151"/>
    </location>
</feature>
<dbReference type="PROSITE" id="PS50303">
    <property type="entry name" value="PUM_HD"/>
    <property type="match status" value="1"/>
</dbReference>
<accession>A0A914YTU4</accession>
<evidence type="ECO:0000256" key="2">
    <source>
        <dbReference type="ARBA" id="ARBA00022884"/>
    </source>
</evidence>
<keyword evidence="2" id="KW-0694">RNA-binding</keyword>
<dbReference type="Gene3D" id="4.10.830.10">
    <property type="entry name" value="30s Ribosomal Protein S14, Chain N"/>
    <property type="match status" value="1"/>
</dbReference>
<feature type="repeat" description="Pumilio" evidence="3">
    <location>
        <begin position="264"/>
        <end position="299"/>
    </location>
</feature>
<dbReference type="InterPro" id="IPR011989">
    <property type="entry name" value="ARM-like"/>
</dbReference>
<protein>
    <submittedName>
        <fullName evidence="7">PUM-HD domain-containing protein</fullName>
    </submittedName>
</protein>
<dbReference type="PANTHER" id="PTHR13389:SF0">
    <property type="entry name" value="PUMILIO HOMOLOG 3"/>
    <property type="match status" value="1"/>
</dbReference>
<keyword evidence="1" id="KW-0677">Repeat</keyword>
<sequence length="715" mass="81980">MGFEQQWFSHPRKFGPGSRSCRVCSNHHGLIRKYGLNMMVVKRVKPGKPKRVAKKTVVKKSHKVDTDDSKKRVSFAKKLTHSKIIEEDVNVSQNFDVTPSKGILKTRKRIAEQPDHELAPAVKTKSPTFDKENRTPVERSEEASKKKQPIQKFPKAIGKKKLVVKKSIKEKLLAMNPKERKAFLRELKAKSKPNFELSSELKVYWEKLRSSKTPESVKEESIEKLCSMIKGSAAKLIYAHDTSRIFECLLALKRDDIRDALFNELQPEIIKMSKSKYARYFVLRMLKYGTAEQRNRVFNAFEGHYPAVYRVSWSSSVLETAYSDYASCTKRNAIVCEFYGKEYAFLKKTGAPVPTIQTIKAFDKQRQTEVAASLYEHLETAVGKEHINHSLTHRLLSDFFAIATKDQRAEMIDLLKDRVPQFCHTREGSRAAQYCVWYGNVKERKVIVKSFKDLVVNTVKDEFAHRVLMSIFDTVDDTTLVNKYITKEIGNFIGDVVLEKFGQWILHYIIHPRDYRFFHKATVELLSQGDGNEHTKKPASERYREIFDALKKPLLTYMAANMEELLFNKMTSTLVLNMLEPEIENEPFKRVIDDEDKIACFKAIAEVVGKEFIPFNLEGDPHIIEGGCARFTFMNLLKRDDLQGNIKLSDYLAELPSDHLGSFIAINNGCFVLRNMVKSGSQKAKNAVTKAANMKALKKSPHIGAKHLMEELDSK</sequence>
<dbReference type="SMART" id="SM00025">
    <property type="entry name" value="Pumilio"/>
    <property type="match status" value="6"/>
</dbReference>